<name>A0A842B6B9_9LIST</name>
<dbReference type="AlphaFoldDB" id="A0A842B6B9"/>
<gene>
    <name evidence="2" type="ORF">HCA55_14630</name>
</gene>
<evidence type="ECO:0000256" key="1">
    <source>
        <dbReference type="SAM" id="SignalP"/>
    </source>
</evidence>
<feature type="chain" id="PRO_5032825857" description="Bacteriocin" evidence="1">
    <location>
        <begin position="29"/>
        <end position="131"/>
    </location>
</feature>
<proteinExistence type="predicted"/>
<feature type="signal peptide" evidence="1">
    <location>
        <begin position="1"/>
        <end position="28"/>
    </location>
</feature>
<organism evidence="2 3">
    <name type="scientific">Listeria booriae</name>
    <dbReference type="NCBI Taxonomy" id="1552123"/>
    <lineage>
        <taxon>Bacteria</taxon>
        <taxon>Bacillati</taxon>
        <taxon>Bacillota</taxon>
        <taxon>Bacilli</taxon>
        <taxon>Bacillales</taxon>
        <taxon>Listeriaceae</taxon>
        <taxon>Listeria</taxon>
    </lineage>
</organism>
<sequence length="131" mass="14285">MKKVISIMIITIFSVLGASGFVSQSVDAASTHNGVGMHNGMLKAEFSLTYGDWSSAARYTGTKPGNLPRIAIQTRIEKKDGVVKTYWVEAKDYHVKYDGGSNTVGANGNNYARAYGYYSNGTDTRVATKWM</sequence>
<reference evidence="2 3" key="1">
    <citation type="submission" date="2020-03" db="EMBL/GenBank/DDBJ databases">
        <title>Soil Listeria distribution.</title>
        <authorList>
            <person name="Liao J."/>
            <person name="Wiedmann M."/>
        </authorList>
    </citation>
    <scope>NUCLEOTIDE SEQUENCE [LARGE SCALE GENOMIC DNA]</scope>
    <source>
        <strain evidence="2 3">FSL L7-0990</strain>
    </source>
</reference>
<keyword evidence="1" id="KW-0732">Signal</keyword>
<dbReference type="RefSeq" id="WP_185426861.1">
    <property type="nucleotide sequence ID" value="NZ_JAARRV010000006.1"/>
</dbReference>
<evidence type="ECO:0000313" key="3">
    <source>
        <dbReference type="Proteomes" id="UP000548082"/>
    </source>
</evidence>
<dbReference type="Proteomes" id="UP000548082">
    <property type="component" value="Unassembled WGS sequence"/>
</dbReference>
<evidence type="ECO:0000313" key="2">
    <source>
        <dbReference type="EMBL" id="MBC1797968.1"/>
    </source>
</evidence>
<protein>
    <recommendedName>
        <fullName evidence="4">Bacteriocin</fullName>
    </recommendedName>
</protein>
<accession>A0A842B6B9</accession>
<dbReference type="EMBL" id="JAARVD010000008">
    <property type="protein sequence ID" value="MBC1797968.1"/>
    <property type="molecule type" value="Genomic_DNA"/>
</dbReference>
<comment type="caution">
    <text evidence="2">The sequence shown here is derived from an EMBL/GenBank/DDBJ whole genome shotgun (WGS) entry which is preliminary data.</text>
</comment>
<evidence type="ECO:0008006" key="4">
    <source>
        <dbReference type="Google" id="ProtNLM"/>
    </source>
</evidence>